<accession>A0A024VZV9</accession>
<name>A0A024VZV9_PLAFA</name>
<feature type="region of interest" description="Disordered" evidence="1">
    <location>
        <begin position="184"/>
        <end position="204"/>
    </location>
</feature>
<sequence length="246" mass="26909">MARQPSGGPLGGAGVGAPGAAGGGPQQAQQQFGLTDEASTPDPQTQLKDGIIPEEFKRQMFYTLGDYRDICVGNTPNGIDTVSASGDNKSGDKNIKDISEKIGIILKQSASKAGGPPNSGKTPQEWWEENGPHIWNGMICALTYKENGSDKPQVDDKVKKAFFGENGTSNEPIPKYKYETVTLQDENSGDGPKPAGVNEAPPKLTDFIKRPPYFRYLEEWGQNFCKERKKRLEEIKKDCKVDENDR</sequence>
<feature type="compositionally biased region" description="Gly residues" evidence="1">
    <location>
        <begin position="8"/>
        <end position="25"/>
    </location>
</feature>
<dbReference type="Pfam" id="PF05424">
    <property type="entry name" value="Duffy_binding"/>
    <property type="match status" value="1"/>
</dbReference>
<dbReference type="AlphaFoldDB" id="A0A024VZV9"/>
<protein>
    <recommendedName>
        <fullName evidence="2">Duffy-antigen binding domain-containing protein</fullName>
    </recommendedName>
</protein>
<dbReference type="Gene3D" id="1.20.1310.20">
    <property type="entry name" value="Duffy-antigen binding domain"/>
    <property type="match status" value="1"/>
</dbReference>
<proteinExistence type="predicted"/>
<organism evidence="3 4">
    <name type="scientific">Plasmodium falciparum Tanzania</name>
    <name type="common">2000708</name>
    <dbReference type="NCBI Taxonomy" id="1036725"/>
    <lineage>
        <taxon>Eukaryota</taxon>
        <taxon>Sar</taxon>
        <taxon>Alveolata</taxon>
        <taxon>Apicomplexa</taxon>
        <taxon>Aconoidasida</taxon>
        <taxon>Haemosporida</taxon>
        <taxon>Plasmodiidae</taxon>
        <taxon>Plasmodium</taxon>
        <taxon>Plasmodium (Laverania)</taxon>
    </lineage>
</organism>
<feature type="region of interest" description="Disordered" evidence="1">
    <location>
        <begin position="1"/>
        <end position="52"/>
    </location>
</feature>
<reference evidence="3 4" key="1">
    <citation type="submission" date="2013-02" db="EMBL/GenBank/DDBJ databases">
        <title>The Genome Annotation of Plasmodium falciparum Tanzania (2000708).</title>
        <authorList>
            <consortium name="The Broad Institute Genome Sequencing Platform"/>
            <consortium name="The Broad Institute Genome Sequencing Center for Infectious Disease"/>
            <person name="Neafsey D."/>
            <person name="Hoffman S."/>
            <person name="Volkman S."/>
            <person name="Rosenthal P."/>
            <person name="Walker B."/>
            <person name="Young S.K."/>
            <person name="Zeng Q."/>
            <person name="Gargeya S."/>
            <person name="Fitzgerald M."/>
            <person name="Haas B."/>
            <person name="Abouelleil A."/>
            <person name="Allen A.W."/>
            <person name="Alvarado L."/>
            <person name="Arachchi H.M."/>
            <person name="Berlin A.M."/>
            <person name="Chapman S.B."/>
            <person name="Gainer-Dewar J."/>
            <person name="Goldberg J."/>
            <person name="Griggs A."/>
            <person name="Gujja S."/>
            <person name="Hansen M."/>
            <person name="Howarth C."/>
            <person name="Imamovic A."/>
            <person name="Ireland A."/>
            <person name="Larimer J."/>
            <person name="McCowan C."/>
            <person name="Murphy C."/>
            <person name="Pearson M."/>
            <person name="Poon T.W."/>
            <person name="Priest M."/>
            <person name="Roberts A."/>
            <person name="Saif S."/>
            <person name="Shea T."/>
            <person name="Sisk P."/>
            <person name="Sykes S."/>
            <person name="Wortman J."/>
            <person name="Nusbaum C."/>
            <person name="Birren B."/>
        </authorList>
    </citation>
    <scope>NUCLEOTIDE SEQUENCE [LARGE SCALE GENOMIC DNA]</scope>
    <source>
        <strain evidence="4">Tanzania (2000708)</strain>
    </source>
</reference>
<feature type="compositionally biased region" description="Polar residues" evidence="1">
    <location>
        <begin position="37"/>
        <end position="47"/>
    </location>
</feature>
<dbReference type="Proteomes" id="UP000030708">
    <property type="component" value="Unassembled WGS sequence"/>
</dbReference>
<dbReference type="InterPro" id="IPR008602">
    <property type="entry name" value="Duffy-antigen-binding"/>
</dbReference>
<dbReference type="InterPro" id="IPR042202">
    <property type="entry name" value="Duffy-ag-bd_sf"/>
</dbReference>
<evidence type="ECO:0000259" key="2">
    <source>
        <dbReference type="Pfam" id="PF05424"/>
    </source>
</evidence>
<reference evidence="3 4" key="2">
    <citation type="submission" date="2013-02" db="EMBL/GenBank/DDBJ databases">
        <title>The Genome Sequence of Plasmodium falciparum Tanzania (2000708).</title>
        <authorList>
            <consortium name="The Broad Institute Genome Sequencing Platform"/>
            <consortium name="The Broad Institute Genome Sequencing Center for Infectious Disease"/>
            <person name="Neafsey D."/>
            <person name="Cheeseman I."/>
            <person name="Volkman S."/>
            <person name="Adams J."/>
            <person name="Walker B."/>
            <person name="Young S.K."/>
            <person name="Zeng Q."/>
            <person name="Gargeya S."/>
            <person name="Fitzgerald M."/>
            <person name="Haas B."/>
            <person name="Abouelleil A."/>
            <person name="Alvarado L."/>
            <person name="Arachchi H.M."/>
            <person name="Berlin A.M."/>
            <person name="Chapman S.B."/>
            <person name="Dewar J."/>
            <person name="Goldberg J."/>
            <person name="Griggs A."/>
            <person name="Gujja S."/>
            <person name="Hansen M."/>
            <person name="Howarth C."/>
            <person name="Imamovic A."/>
            <person name="Larimer J."/>
            <person name="McCowan C."/>
            <person name="Murphy C."/>
            <person name="Neiman D."/>
            <person name="Pearson M."/>
            <person name="Priest M."/>
            <person name="Roberts A."/>
            <person name="Saif S."/>
            <person name="Shea T."/>
            <person name="Sisk P."/>
            <person name="Sykes S."/>
            <person name="Wortman J."/>
            <person name="Nusbaum C."/>
            <person name="Birren B."/>
        </authorList>
    </citation>
    <scope>NUCLEOTIDE SEQUENCE [LARGE SCALE GENOMIC DNA]</scope>
    <source>
        <strain evidence="4">Tanzania (2000708)</strain>
    </source>
</reference>
<feature type="non-terminal residue" evidence="3">
    <location>
        <position position="246"/>
    </location>
</feature>
<evidence type="ECO:0000313" key="4">
    <source>
        <dbReference type="Proteomes" id="UP000030708"/>
    </source>
</evidence>
<dbReference type="SUPFAM" id="SSF140924">
    <property type="entry name" value="Duffy binding domain-like"/>
    <property type="match status" value="1"/>
</dbReference>
<feature type="domain" description="Duffy-antigen binding" evidence="2">
    <location>
        <begin position="43"/>
        <end position="156"/>
    </location>
</feature>
<gene>
    <name evidence="3" type="ORF">PFTANZ_05870</name>
</gene>
<dbReference type="Gene3D" id="1.20.58.830">
    <property type="match status" value="1"/>
</dbReference>
<evidence type="ECO:0000313" key="3">
    <source>
        <dbReference type="EMBL" id="ETW33411.1"/>
    </source>
</evidence>
<dbReference type="GO" id="GO:0016020">
    <property type="term" value="C:membrane"/>
    <property type="evidence" value="ECO:0007669"/>
    <property type="project" value="InterPro"/>
</dbReference>
<dbReference type="GO" id="GO:0046789">
    <property type="term" value="F:host cell surface receptor binding"/>
    <property type="evidence" value="ECO:0007669"/>
    <property type="project" value="InterPro"/>
</dbReference>
<dbReference type="EMBL" id="KI926647">
    <property type="protein sequence ID" value="ETW33411.1"/>
    <property type="molecule type" value="Genomic_DNA"/>
</dbReference>
<evidence type="ECO:0000256" key="1">
    <source>
        <dbReference type="SAM" id="MobiDB-lite"/>
    </source>
</evidence>